<organism evidence="3 4">
    <name type="scientific">Niallia oryzisoli</name>
    <dbReference type="NCBI Taxonomy" id="1737571"/>
    <lineage>
        <taxon>Bacteria</taxon>
        <taxon>Bacillati</taxon>
        <taxon>Bacillota</taxon>
        <taxon>Bacilli</taxon>
        <taxon>Bacillales</taxon>
        <taxon>Bacillaceae</taxon>
        <taxon>Niallia</taxon>
    </lineage>
</organism>
<dbReference type="Pfam" id="PF00248">
    <property type="entry name" value="Aldo_ket_red"/>
    <property type="match status" value="1"/>
</dbReference>
<evidence type="ECO:0000256" key="1">
    <source>
        <dbReference type="ARBA" id="ARBA00023002"/>
    </source>
</evidence>
<evidence type="ECO:0000259" key="2">
    <source>
        <dbReference type="Pfam" id="PF00248"/>
    </source>
</evidence>
<dbReference type="RefSeq" id="WP_338452574.1">
    <property type="nucleotide sequence ID" value="NZ_CP137640.1"/>
</dbReference>
<dbReference type="Gene3D" id="3.20.20.100">
    <property type="entry name" value="NADP-dependent oxidoreductase domain"/>
    <property type="match status" value="1"/>
</dbReference>
<reference evidence="3 4" key="1">
    <citation type="submission" date="2023-10" db="EMBL/GenBank/DDBJ databases">
        <title>Niallia locisalis sp.nov. isolated from a salt pond sample.</title>
        <authorList>
            <person name="Li X.-J."/>
            <person name="Dong L."/>
        </authorList>
    </citation>
    <scope>NUCLEOTIDE SEQUENCE [LARGE SCALE GENOMIC DNA]</scope>
    <source>
        <strain evidence="3 4">DSM 29761</strain>
    </source>
</reference>
<dbReference type="PRINTS" id="PR00069">
    <property type="entry name" value="ALDKETRDTASE"/>
</dbReference>
<dbReference type="PANTHER" id="PTHR43364:SF4">
    <property type="entry name" value="NAD(P)-LINKED OXIDOREDUCTASE SUPERFAMILY PROTEIN"/>
    <property type="match status" value="1"/>
</dbReference>
<dbReference type="EMBL" id="CP137640">
    <property type="protein sequence ID" value="WVX83698.1"/>
    <property type="molecule type" value="Genomic_DNA"/>
</dbReference>
<keyword evidence="4" id="KW-1185">Reference proteome</keyword>
<name>A0ABZ2CJI0_9BACI</name>
<protein>
    <submittedName>
        <fullName evidence="3">Aldo/keto reductase</fullName>
    </submittedName>
</protein>
<keyword evidence="1" id="KW-0560">Oxidoreductase</keyword>
<proteinExistence type="predicted"/>
<sequence>MKYRKLGNSGLRVSALGLGGNSFGSRADKNTSIRIIHQALDQGINFIDTANIYSGTKSEQIIGEALADRRHEVIIATKAGLPRGKGPNDKGSSRLHIQQEIEGSLKRLRTDYIDLYQIHSFDPDTPLEETLRTLDDLVRDGKIRYIGASNYAAWELMKALGISERQGLSRFISVQQSYSLADRTTEQELVPCCLDQGVGIIPYFPLAAGLLTGKYGDGTQIPAGSRLDKDPNSIIGKRLDDKHLHLVKQVALFAKKHDTSPAALSLAWLLNRSVVSTIIVGATREEQVMENIKCLSLDLDQSTIEALDQASMPFRYGEPFASFRLQKEEEK</sequence>
<dbReference type="InterPro" id="IPR023210">
    <property type="entry name" value="NADP_OxRdtase_dom"/>
</dbReference>
<accession>A0ABZ2CJI0</accession>
<dbReference type="Proteomes" id="UP001357223">
    <property type="component" value="Chromosome"/>
</dbReference>
<evidence type="ECO:0000313" key="4">
    <source>
        <dbReference type="Proteomes" id="UP001357223"/>
    </source>
</evidence>
<dbReference type="InterPro" id="IPR020471">
    <property type="entry name" value="AKR"/>
</dbReference>
<dbReference type="InterPro" id="IPR036812">
    <property type="entry name" value="NAD(P)_OxRdtase_dom_sf"/>
</dbReference>
<gene>
    <name evidence="3" type="ORF">R4Z09_12250</name>
</gene>
<feature type="domain" description="NADP-dependent oxidoreductase" evidence="2">
    <location>
        <begin position="16"/>
        <end position="310"/>
    </location>
</feature>
<dbReference type="PANTHER" id="PTHR43364">
    <property type="entry name" value="NADH-SPECIFIC METHYLGLYOXAL REDUCTASE-RELATED"/>
    <property type="match status" value="1"/>
</dbReference>
<evidence type="ECO:0000313" key="3">
    <source>
        <dbReference type="EMBL" id="WVX83698.1"/>
    </source>
</evidence>
<dbReference type="InterPro" id="IPR050523">
    <property type="entry name" value="AKR_Detox_Biosynth"/>
</dbReference>
<dbReference type="SUPFAM" id="SSF51430">
    <property type="entry name" value="NAD(P)-linked oxidoreductase"/>
    <property type="match status" value="1"/>
</dbReference>